<evidence type="ECO:0000256" key="2">
    <source>
        <dbReference type="ARBA" id="ARBA00022900"/>
    </source>
</evidence>
<feature type="domain" description="Follistatin-like" evidence="4">
    <location>
        <begin position="416"/>
        <end position="436"/>
    </location>
</feature>
<dbReference type="PANTHER" id="PTHR23259">
    <property type="entry name" value="RIDDLE"/>
    <property type="match status" value="1"/>
</dbReference>
<proteinExistence type="predicted"/>
<dbReference type="InterPro" id="IPR002919">
    <property type="entry name" value="TIL_dom"/>
</dbReference>
<dbReference type="Gene3D" id="2.10.25.10">
    <property type="entry name" value="Laminin"/>
    <property type="match status" value="5"/>
</dbReference>
<evidence type="ECO:0000313" key="5">
    <source>
        <dbReference type="EMBL" id="KIH60801.1"/>
    </source>
</evidence>
<keyword evidence="1" id="KW-0646">Protease inhibitor</keyword>
<keyword evidence="2" id="KW-0722">Serine protease inhibitor</keyword>
<dbReference type="Pfam" id="PF01826">
    <property type="entry name" value="TIL"/>
    <property type="match status" value="5"/>
</dbReference>
<name>A0A0C2GUF7_9BILA</name>
<organism evidence="5 6">
    <name type="scientific">Ancylostoma duodenale</name>
    <dbReference type="NCBI Taxonomy" id="51022"/>
    <lineage>
        <taxon>Eukaryota</taxon>
        <taxon>Metazoa</taxon>
        <taxon>Ecdysozoa</taxon>
        <taxon>Nematoda</taxon>
        <taxon>Chromadorea</taxon>
        <taxon>Rhabditida</taxon>
        <taxon>Rhabditina</taxon>
        <taxon>Rhabditomorpha</taxon>
        <taxon>Strongyloidea</taxon>
        <taxon>Ancylostomatidae</taxon>
        <taxon>Ancylostomatinae</taxon>
        <taxon>Ancylostoma</taxon>
    </lineage>
</organism>
<dbReference type="PANTHER" id="PTHR23259:SF70">
    <property type="entry name" value="ACCESSORY GLAND PROTEIN ACP62F-RELATED"/>
    <property type="match status" value="1"/>
</dbReference>
<dbReference type="InterPro" id="IPR036084">
    <property type="entry name" value="Ser_inhib-like_sf"/>
</dbReference>
<evidence type="ECO:0000256" key="3">
    <source>
        <dbReference type="ARBA" id="ARBA00023157"/>
    </source>
</evidence>
<sequence>CSANETLNGCGNLCEGKCENLGKGPIACPAICGPPACACKEGYYRNAGGVCVTVRDCPLVCGNNEEINNCGNLCEPTCENAFGKPKVCIEICAPPACVCKSNFYRKNGKCIPKRECPAPNYGKASTNSYVDEPITPPPNGKTTQNYVDEPSTKCSVNETLSECGNICEGKCEDIGKGHIACPAVCEPPACACKDGYFRNKEGKCVRTIDCSLNCGTNEQVNPCGSRCEPTCENAFGQPKFCVKICDPPACVCKSNYYRKDGQCVPQMGCGIPGKPGKTSPVSKPGGAVQTGNKYGMNQGTKPLVCGRDEVVNPCGSLCEPTCENAFGKLKPCPRICKPPACVCKPDYYRKDGKCVPQQSCEKPRSAGTDTMTSYGDEPIVPDGQNNSCEDSECEEGMVCVEGETESVCVAKDPANNCETTICPTGAVCEYRETECIPDKACFAEAVCVEHDSSADENPCLNFPCPSGRKCSLQTGEPTCIPVTTSSTPKPTGTTKTYVDEPETGGQCSVNETFSQCGNICEGKCSNVGNHYANRSKAYDKAFKEVIRKINDGTSISSLRRLATKYTFGAVDCILPTGMFLVSDVLNCICKTLVKNK</sequence>
<feature type="non-terminal residue" evidence="5">
    <location>
        <position position="596"/>
    </location>
</feature>
<keyword evidence="6" id="KW-1185">Reference proteome</keyword>
<accession>A0A0C2GUF7</accession>
<gene>
    <name evidence="5" type="ORF">ANCDUO_08936</name>
</gene>
<keyword evidence="3" id="KW-1015">Disulfide bond</keyword>
<dbReference type="EMBL" id="KN730619">
    <property type="protein sequence ID" value="KIH60801.1"/>
    <property type="molecule type" value="Genomic_DNA"/>
</dbReference>
<evidence type="ECO:0000313" key="6">
    <source>
        <dbReference type="Proteomes" id="UP000054047"/>
    </source>
</evidence>
<dbReference type="GO" id="GO:0004867">
    <property type="term" value="F:serine-type endopeptidase inhibitor activity"/>
    <property type="evidence" value="ECO:0007669"/>
    <property type="project" value="UniProtKB-KW"/>
</dbReference>
<feature type="non-terminal residue" evidence="5">
    <location>
        <position position="1"/>
    </location>
</feature>
<dbReference type="Proteomes" id="UP000054047">
    <property type="component" value="Unassembled WGS sequence"/>
</dbReference>
<evidence type="ECO:0000259" key="4">
    <source>
        <dbReference type="SMART" id="SM00274"/>
    </source>
</evidence>
<dbReference type="InterPro" id="IPR051368">
    <property type="entry name" value="SerProtInhib-TIL_Domain"/>
</dbReference>
<dbReference type="InterPro" id="IPR003645">
    <property type="entry name" value="Fol_N"/>
</dbReference>
<dbReference type="AlphaFoldDB" id="A0A0C2GUF7"/>
<dbReference type="SMART" id="SM00274">
    <property type="entry name" value="FOLN"/>
    <property type="match status" value="3"/>
</dbReference>
<protein>
    <submittedName>
        <fullName evidence="5">Trypsin Inhibitor like cysteine rich domain protein</fullName>
    </submittedName>
</protein>
<dbReference type="CDD" id="cd19941">
    <property type="entry name" value="TIL"/>
    <property type="match status" value="5"/>
</dbReference>
<feature type="domain" description="Follistatin-like" evidence="4">
    <location>
        <begin position="387"/>
        <end position="409"/>
    </location>
</feature>
<dbReference type="OrthoDB" id="5871013at2759"/>
<dbReference type="SUPFAM" id="SSF57567">
    <property type="entry name" value="Serine protease inhibitors"/>
    <property type="match status" value="5"/>
</dbReference>
<feature type="domain" description="Follistatin-like" evidence="4">
    <location>
        <begin position="458"/>
        <end position="480"/>
    </location>
</feature>
<reference evidence="5 6" key="1">
    <citation type="submission" date="2013-12" db="EMBL/GenBank/DDBJ databases">
        <title>Draft genome of the parsitic nematode Ancylostoma duodenale.</title>
        <authorList>
            <person name="Mitreva M."/>
        </authorList>
    </citation>
    <scope>NUCLEOTIDE SEQUENCE [LARGE SCALE GENOMIC DNA]</scope>
    <source>
        <strain evidence="5 6">Zhejiang</strain>
    </source>
</reference>
<evidence type="ECO:0000256" key="1">
    <source>
        <dbReference type="ARBA" id="ARBA00022690"/>
    </source>
</evidence>